<evidence type="ECO:0000313" key="4">
    <source>
        <dbReference type="Proteomes" id="UP000694904"/>
    </source>
</evidence>
<dbReference type="SUPFAM" id="SSF52151">
    <property type="entry name" value="FabD/lysophospholipase-like"/>
    <property type="match status" value="1"/>
</dbReference>
<evidence type="ECO:0000259" key="3">
    <source>
        <dbReference type="PROSITE" id="PS51635"/>
    </source>
</evidence>
<feature type="short sequence motif" description="GXSXG" evidence="2">
    <location>
        <begin position="36"/>
        <end position="40"/>
    </location>
</feature>
<dbReference type="GeneID" id="108610783"/>
<feature type="short sequence motif" description="GXGXXG" evidence="2">
    <location>
        <begin position="7"/>
        <end position="12"/>
    </location>
</feature>
<evidence type="ECO:0000313" key="5">
    <source>
        <dbReference type="RefSeq" id="XP_017858564.1"/>
    </source>
</evidence>
<accession>A0ABM1NUC8</accession>
<reference evidence="4" key="1">
    <citation type="journal article" date="1997" name="Nucleic Acids Res.">
        <title>tRNAscan-SE: a program for improved detection of transfer RNA genes in genomic sequence.</title>
        <authorList>
            <person name="Lowe T.M."/>
            <person name="Eddy S.R."/>
        </authorList>
    </citation>
    <scope>NUCLEOTIDE SEQUENCE [LARGE SCALE GENOMIC DNA]</scope>
</reference>
<evidence type="ECO:0000256" key="1">
    <source>
        <dbReference type="ARBA" id="ARBA00023098"/>
    </source>
</evidence>
<feature type="active site" description="Nucleophile" evidence="2">
    <location>
        <position position="38"/>
    </location>
</feature>
<keyword evidence="2" id="KW-0442">Lipid degradation</keyword>
<sequence>MNLSFAGCGFLGIYHVGVAVCFKNYAPHLLLEKIGGASAGSLAACCLLCDLPLGSMTSDFFRVVNEARRHSLGPFSPSFNIQTCLLEGLQKHLPEDAHLRVNGRLHISLTSVYDGQNVIISQFESREEVLQALLCACFIPGFSGILPPKFRGVRYMDGAFSNNLPILDENTITVSPFCGESDICPRDQSSQLFHFNWANTSIEISRQNVNRFVRILFPPRPEFLSKFCQQGFDDALQFLHRNNLINCRRCIAVQSTFVVSETVAQPPEFDPECHECKKHRKDALTSNMPQTVLDVIQDYIEQANKGLANWIFRHRGLKLLSLPATVPMDFLLATVYKISSLTPKLTKQMRQVVSQLHNAIQTRLFSKFTLYDTPHFDATGLLHSSRLYGPRVSILVDECGATPLNVDVDNFEHVLKMSTHNDALYAYYYTDNSTNHVKVTEIFDFDEMTEHGQLATDLQLYEGSVEDHPNPRQSHSHNAVVSEWNGVESDFFIDAQTPNTTEEPESPYFHALNIENDSEETNASLANQHAAQSSINNTDLCIEIE</sequence>
<protein>
    <submittedName>
        <fullName evidence="5">Patatin-like phospholipase domain-containing protein 3 isoform X1</fullName>
    </submittedName>
</protein>
<keyword evidence="4" id="KW-1185">Reference proteome</keyword>
<feature type="short sequence motif" description="DGA/G" evidence="2">
    <location>
        <begin position="157"/>
        <end position="159"/>
    </location>
</feature>
<gene>
    <name evidence="5" type="primary">LOC108610783</name>
</gene>
<dbReference type="PANTHER" id="PTHR12406:SF41">
    <property type="entry name" value="BRUMMER, ISOFORM B-RELATED"/>
    <property type="match status" value="1"/>
</dbReference>
<feature type="active site" description="Proton acceptor" evidence="2">
    <location>
        <position position="157"/>
    </location>
</feature>
<reference evidence="5" key="3">
    <citation type="submission" date="2025-08" db="UniProtKB">
        <authorList>
            <consortium name="RefSeq"/>
        </authorList>
    </citation>
    <scope>IDENTIFICATION</scope>
    <source>
        <tissue evidence="5">Whole organism</tissue>
    </source>
</reference>
<dbReference type="PROSITE" id="PS51635">
    <property type="entry name" value="PNPLA"/>
    <property type="match status" value="1"/>
</dbReference>
<dbReference type="Gene3D" id="3.40.1090.10">
    <property type="entry name" value="Cytosolic phospholipase A2 catalytic domain"/>
    <property type="match status" value="2"/>
</dbReference>
<dbReference type="InterPro" id="IPR002641">
    <property type="entry name" value="PNPLA_dom"/>
</dbReference>
<dbReference type="Pfam" id="PF01734">
    <property type="entry name" value="Patatin"/>
    <property type="match status" value="1"/>
</dbReference>
<dbReference type="InterPro" id="IPR033562">
    <property type="entry name" value="PLPL"/>
</dbReference>
<evidence type="ECO:0000256" key="2">
    <source>
        <dbReference type="PROSITE-ProRule" id="PRU01161"/>
    </source>
</evidence>
<feature type="domain" description="PNPLA" evidence="3">
    <location>
        <begin position="3"/>
        <end position="170"/>
    </location>
</feature>
<keyword evidence="2" id="KW-0378">Hydrolase</keyword>
<name>A0ABM1NUC8_DROAR</name>
<reference evidence="4" key="2">
    <citation type="journal article" date="2016" name="G3 (Bethesda)">
        <title>Genome Evolution in Three Species of Cactophilic Drosophila.</title>
        <authorList>
            <person name="Sanchez-Flores A."/>
            <person name="Penazola F."/>
            <person name="Carpinteyro-Ponce J."/>
            <person name="Nazario-Yepiz N."/>
            <person name="Abreu-Goodger C."/>
            <person name="Machado C.A."/>
            <person name="Markow T.A."/>
        </authorList>
    </citation>
    <scope>NUCLEOTIDE SEQUENCE [LARGE SCALE GENOMIC DNA]</scope>
</reference>
<organism evidence="4 5">
    <name type="scientific">Drosophila arizonae</name>
    <name type="common">Fruit fly</name>
    <dbReference type="NCBI Taxonomy" id="7263"/>
    <lineage>
        <taxon>Eukaryota</taxon>
        <taxon>Metazoa</taxon>
        <taxon>Ecdysozoa</taxon>
        <taxon>Arthropoda</taxon>
        <taxon>Hexapoda</taxon>
        <taxon>Insecta</taxon>
        <taxon>Pterygota</taxon>
        <taxon>Neoptera</taxon>
        <taxon>Endopterygota</taxon>
        <taxon>Diptera</taxon>
        <taxon>Brachycera</taxon>
        <taxon>Muscomorpha</taxon>
        <taxon>Ephydroidea</taxon>
        <taxon>Drosophilidae</taxon>
        <taxon>Drosophila</taxon>
    </lineage>
</organism>
<dbReference type="Proteomes" id="UP000694904">
    <property type="component" value="Chromosome 3"/>
</dbReference>
<dbReference type="CDD" id="cd07218">
    <property type="entry name" value="Pat_iPLA2"/>
    <property type="match status" value="1"/>
</dbReference>
<dbReference type="InterPro" id="IPR016035">
    <property type="entry name" value="Acyl_Trfase/lysoPLipase"/>
</dbReference>
<dbReference type="RefSeq" id="XP_017858564.1">
    <property type="nucleotide sequence ID" value="XM_018003075.1"/>
</dbReference>
<proteinExistence type="predicted"/>
<dbReference type="PANTHER" id="PTHR12406">
    <property type="entry name" value="CALCIUM-INDEPENDENT PHOSPHOLIPASE A2 IPLA2 -RELATED"/>
    <property type="match status" value="1"/>
</dbReference>
<keyword evidence="1 2" id="KW-0443">Lipid metabolism</keyword>